<dbReference type="Pfam" id="PF09335">
    <property type="entry name" value="VTT_dom"/>
    <property type="match status" value="1"/>
</dbReference>
<evidence type="ECO:0000256" key="3">
    <source>
        <dbReference type="ARBA" id="ARBA00022692"/>
    </source>
</evidence>
<evidence type="ECO:0000259" key="7">
    <source>
        <dbReference type="Pfam" id="PF09335"/>
    </source>
</evidence>
<dbReference type="InterPro" id="IPR032816">
    <property type="entry name" value="VTT_dom"/>
</dbReference>
<evidence type="ECO:0000313" key="8">
    <source>
        <dbReference type="EMBL" id="OGN32896.1"/>
    </source>
</evidence>
<evidence type="ECO:0000256" key="2">
    <source>
        <dbReference type="ARBA" id="ARBA00022475"/>
    </source>
</evidence>
<gene>
    <name evidence="8" type="ORF">A3I39_00520</name>
</gene>
<dbReference type="InterPro" id="IPR051311">
    <property type="entry name" value="DedA_domain"/>
</dbReference>
<dbReference type="PANTHER" id="PTHR42709">
    <property type="entry name" value="ALKALINE PHOSPHATASE LIKE PROTEIN"/>
    <property type="match status" value="1"/>
</dbReference>
<keyword evidence="3 6" id="KW-0812">Transmembrane</keyword>
<dbReference type="GO" id="GO:0005886">
    <property type="term" value="C:plasma membrane"/>
    <property type="evidence" value="ECO:0007669"/>
    <property type="project" value="UniProtKB-SubCell"/>
</dbReference>
<evidence type="ECO:0000313" key="9">
    <source>
        <dbReference type="Proteomes" id="UP000178155"/>
    </source>
</evidence>
<dbReference type="EMBL" id="MGKW01000045">
    <property type="protein sequence ID" value="OGN32896.1"/>
    <property type="molecule type" value="Genomic_DNA"/>
</dbReference>
<keyword evidence="4 6" id="KW-1133">Transmembrane helix</keyword>
<proteinExistence type="predicted"/>
<dbReference type="PANTHER" id="PTHR42709:SF6">
    <property type="entry name" value="UNDECAPRENYL PHOSPHATE TRANSPORTER A"/>
    <property type="match status" value="1"/>
</dbReference>
<keyword evidence="5 6" id="KW-0472">Membrane</keyword>
<sequence length="205" mass="22753">MISIILAYIASLALQFINATGYAGVFILSALESCAIPIPSEVVVPFSGFLAATGQFNIVLVIILATLGNWLGSLVLYGIGKSGGRHLVEKYGKYILIRSHDLDQADDWFRRHGSSTVFWSRVLPVVRTFSSLPAGVARMNLKKFNTYTLVGSAIWNTGLAYAGYTAGEHWDSFHKYFQKFDIVIGTIIVFGIIWFIIKHLKHQHV</sequence>
<evidence type="ECO:0000256" key="4">
    <source>
        <dbReference type="ARBA" id="ARBA00022989"/>
    </source>
</evidence>
<comment type="subcellular location">
    <subcellularLocation>
        <location evidence="1">Cell membrane</location>
        <topology evidence="1">Multi-pass membrane protein</topology>
    </subcellularLocation>
</comment>
<name>A0A1F8H7H4_9BACT</name>
<feature type="transmembrane region" description="Helical" evidence="6">
    <location>
        <begin position="144"/>
        <end position="164"/>
    </location>
</feature>
<dbReference type="Proteomes" id="UP000178155">
    <property type="component" value="Unassembled WGS sequence"/>
</dbReference>
<comment type="caution">
    <text evidence="8">The sequence shown here is derived from an EMBL/GenBank/DDBJ whole genome shotgun (WGS) entry which is preliminary data.</text>
</comment>
<feature type="transmembrane region" description="Helical" evidence="6">
    <location>
        <begin position="58"/>
        <end position="80"/>
    </location>
</feature>
<evidence type="ECO:0000256" key="6">
    <source>
        <dbReference type="SAM" id="Phobius"/>
    </source>
</evidence>
<dbReference type="AlphaFoldDB" id="A0A1F8H7H4"/>
<organism evidence="8 9">
    <name type="scientific">Candidatus Yanofskybacteria bacterium RIFCSPLOWO2_02_FULL_47_9b</name>
    <dbReference type="NCBI Taxonomy" id="1802708"/>
    <lineage>
        <taxon>Bacteria</taxon>
        <taxon>Candidatus Yanofskyibacteriota</taxon>
    </lineage>
</organism>
<reference evidence="8 9" key="1">
    <citation type="journal article" date="2016" name="Nat. Commun.">
        <title>Thousands of microbial genomes shed light on interconnected biogeochemical processes in an aquifer system.</title>
        <authorList>
            <person name="Anantharaman K."/>
            <person name="Brown C.T."/>
            <person name="Hug L.A."/>
            <person name="Sharon I."/>
            <person name="Castelle C.J."/>
            <person name="Probst A.J."/>
            <person name="Thomas B.C."/>
            <person name="Singh A."/>
            <person name="Wilkins M.J."/>
            <person name="Karaoz U."/>
            <person name="Brodie E.L."/>
            <person name="Williams K.H."/>
            <person name="Hubbard S.S."/>
            <person name="Banfield J.F."/>
        </authorList>
    </citation>
    <scope>NUCLEOTIDE SEQUENCE [LARGE SCALE GENOMIC DNA]</scope>
</reference>
<evidence type="ECO:0000256" key="1">
    <source>
        <dbReference type="ARBA" id="ARBA00004651"/>
    </source>
</evidence>
<evidence type="ECO:0000256" key="5">
    <source>
        <dbReference type="ARBA" id="ARBA00023136"/>
    </source>
</evidence>
<feature type="domain" description="VTT" evidence="7">
    <location>
        <begin position="44"/>
        <end position="164"/>
    </location>
</feature>
<accession>A0A1F8H7H4</accession>
<protein>
    <recommendedName>
        <fullName evidence="7">VTT domain-containing protein</fullName>
    </recommendedName>
</protein>
<keyword evidence="2" id="KW-1003">Cell membrane</keyword>
<feature type="transmembrane region" description="Helical" evidence="6">
    <location>
        <begin position="176"/>
        <end position="197"/>
    </location>
</feature>